<reference evidence="7 8" key="1">
    <citation type="submission" date="2022-01" db="EMBL/GenBank/DDBJ databases">
        <title>Paraglaciecola sp. G1-23.</title>
        <authorList>
            <person name="Jin M.S."/>
            <person name="Han D.M."/>
            <person name="Kim H.M."/>
            <person name="Jeon C.O."/>
        </authorList>
    </citation>
    <scope>NUCLEOTIDE SEQUENCE [LARGE SCALE GENOMIC DNA]</scope>
    <source>
        <strain evidence="7 8">G1-23</strain>
    </source>
</reference>
<evidence type="ECO:0000256" key="6">
    <source>
        <dbReference type="RuleBase" id="RU361192"/>
    </source>
</evidence>
<comment type="caution">
    <text evidence="7">The sequence shown here is derived from an EMBL/GenBank/DDBJ whole genome shotgun (WGS) entry which is preliminary data.</text>
</comment>
<name>A0ABS9DC44_9ALTE</name>
<evidence type="ECO:0000256" key="1">
    <source>
        <dbReference type="ARBA" id="ARBA00001695"/>
    </source>
</evidence>
<proteinExistence type="inferred from homology"/>
<evidence type="ECO:0000256" key="5">
    <source>
        <dbReference type="ARBA" id="ARBA00023295"/>
    </source>
</evidence>
<dbReference type="EC" id="3.2.1.89" evidence="3 6"/>
<evidence type="ECO:0000313" key="8">
    <source>
        <dbReference type="Proteomes" id="UP001521137"/>
    </source>
</evidence>
<evidence type="ECO:0000256" key="4">
    <source>
        <dbReference type="ARBA" id="ARBA00022801"/>
    </source>
</evidence>
<keyword evidence="5 6" id="KW-0326">Glycosidase</keyword>
<dbReference type="InterPro" id="IPR017853">
    <property type="entry name" value="GH"/>
</dbReference>
<comment type="catalytic activity">
    <reaction evidence="1 6">
        <text>The enzyme specifically hydrolyzes (1-&gt;4)-beta-D-galactosidic linkages in type I arabinogalactans.</text>
        <dbReference type="EC" id="3.2.1.89"/>
    </reaction>
</comment>
<dbReference type="PANTHER" id="PTHR34983:SF1">
    <property type="entry name" value="ARABINOGALACTAN ENDO-BETA-1,4-GALACTANASE A"/>
    <property type="match status" value="1"/>
</dbReference>
<dbReference type="InterPro" id="IPR011683">
    <property type="entry name" value="Glyco_hydro_53"/>
</dbReference>
<keyword evidence="4 6" id="KW-0378">Hydrolase</keyword>
<dbReference type="Pfam" id="PF07745">
    <property type="entry name" value="Glyco_hydro_53"/>
    <property type="match status" value="1"/>
</dbReference>
<gene>
    <name evidence="7" type="ORF">L0668_15790</name>
</gene>
<dbReference type="EMBL" id="JAKGAS010000009">
    <property type="protein sequence ID" value="MCF2949583.1"/>
    <property type="molecule type" value="Genomic_DNA"/>
</dbReference>
<evidence type="ECO:0000256" key="3">
    <source>
        <dbReference type="ARBA" id="ARBA00012556"/>
    </source>
</evidence>
<dbReference type="SUPFAM" id="SSF51445">
    <property type="entry name" value="(Trans)glycosidases"/>
    <property type="match status" value="1"/>
</dbReference>
<evidence type="ECO:0000256" key="2">
    <source>
        <dbReference type="ARBA" id="ARBA00010687"/>
    </source>
</evidence>
<organism evidence="7 8">
    <name type="scientific">Paraglaciecola algarum</name>
    <dbReference type="NCBI Taxonomy" id="3050085"/>
    <lineage>
        <taxon>Bacteria</taxon>
        <taxon>Pseudomonadati</taxon>
        <taxon>Pseudomonadota</taxon>
        <taxon>Gammaproteobacteria</taxon>
        <taxon>Alteromonadales</taxon>
        <taxon>Alteromonadaceae</taxon>
        <taxon>Paraglaciecola</taxon>
    </lineage>
</organism>
<accession>A0ABS9DC44</accession>
<dbReference type="Gene3D" id="3.20.20.80">
    <property type="entry name" value="Glycosidases"/>
    <property type="match status" value="1"/>
</dbReference>
<sequence length="395" mass="44338">MNINNLPIKSLVLPIILFQVFLLSACGSNSPAMHNQPVEDVNNPFIPKGELRNSDNYILGADVSSLAEYLDKGAIFIDTDGKEKPLLTLLKNHGFNYIRLRTFVEPNNDYGYASGIGEWCEAKSEAYNDKAHIIEISKQVKLAGMKLLLDFHYSDTWADPNKQVIPLAWRNITNIDDLALEVKNYTIDVLADMKTAGVVPDMVQVGNEITPGMLIHVPTAESDCYGNNSVLNQSVNGSTANWLHLSKLLKAGIEAVHQVNENTPIMLHIENTGDKAGVMQWVNQAISHEVKFDVLGLSAYEKWQGPSTQWKSTLDSLATTYPELNFSFVEYNPKERLLNDIMYNLPDKRGLGTFFWEPVLSGEWGQSIFTQKDNTYTAKPDRFAIYDKIVEEYAL</sequence>
<dbReference type="PANTHER" id="PTHR34983">
    <property type="entry name" value="ARABINOGALACTAN ENDO-BETA-1,4-GALACTANASE A"/>
    <property type="match status" value="1"/>
</dbReference>
<keyword evidence="8" id="KW-1185">Reference proteome</keyword>
<comment type="similarity">
    <text evidence="2 6">Belongs to the glycosyl hydrolase 53 family.</text>
</comment>
<evidence type="ECO:0000313" key="7">
    <source>
        <dbReference type="EMBL" id="MCF2949583.1"/>
    </source>
</evidence>
<dbReference type="RefSeq" id="WP_235313687.1">
    <property type="nucleotide sequence ID" value="NZ_JAKGAS010000009.1"/>
</dbReference>
<protein>
    <recommendedName>
        <fullName evidence="3 6">Arabinogalactan endo-beta-1,4-galactanase</fullName>
        <ecNumber evidence="3 6">3.2.1.89</ecNumber>
    </recommendedName>
</protein>
<dbReference type="Proteomes" id="UP001521137">
    <property type="component" value="Unassembled WGS sequence"/>
</dbReference>